<dbReference type="InterPro" id="IPR032466">
    <property type="entry name" value="Metal_Hydrolase"/>
</dbReference>
<dbReference type="RefSeq" id="WP_175172008.1">
    <property type="nucleotide sequence ID" value="NZ_CADIJQ010000019.1"/>
</dbReference>
<dbReference type="PANTHER" id="PTHR32027:SF9">
    <property type="entry name" value="BLL3847 PROTEIN"/>
    <property type="match status" value="1"/>
</dbReference>
<dbReference type="GO" id="GO:0018764">
    <property type="term" value="F:N-isopropylammelide isopropylaminohydrolase activity"/>
    <property type="evidence" value="ECO:0007669"/>
    <property type="project" value="UniProtKB-EC"/>
</dbReference>
<evidence type="ECO:0000313" key="2">
    <source>
        <dbReference type="EMBL" id="CAB3744136.1"/>
    </source>
</evidence>
<name>A0A6S7AZR1_9BURK</name>
<dbReference type="SUPFAM" id="SSF51338">
    <property type="entry name" value="Composite domain of metallo-dependent hydrolases"/>
    <property type="match status" value="1"/>
</dbReference>
<dbReference type="SUPFAM" id="SSF51556">
    <property type="entry name" value="Metallo-dependent hydrolases"/>
    <property type="match status" value="1"/>
</dbReference>
<dbReference type="AlphaFoldDB" id="A0A6S7AZR1"/>
<sequence>MENATLYTNVRPAGGELTSVLVRDGRILARGIPARGIPAVGNPARDNPAMVNPAQGNPAQGNPALSASSLEGALVVDGGGALMLPGLIDAHAHLDKTMYGMPWYRNEVGPRLIDKIDNERAEKKRLGIDPYRQSARQIVMSIADGTSHIRSHVDVDTDIGLAAIEGVMRAREQYRDQIDVELVAFPQSGLLIRPGTLELMDEALRMGAEVVGGLDPAGMDRDPKGHLDAIFGLADKHGKPIDIHLHEAGELGAFSMQMTIDRVLALGMQGKVTLSHSFCLGMPDTQAVQALTEGLLKAGVHIMTTGSASRPVPHVASLRAAGVTICTGNDGMRDTWGPYGKPDMLERTMLVGLRNNFRRDDELALALDVATYGNARVMKLADYGLAPGCHADFVLVQAETVAEAIVSRPVRKLVVKRGRVVARDGRALVEAP</sequence>
<dbReference type="Proteomes" id="UP000494269">
    <property type="component" value="Unassembled WGS sequence"/>
</dbReference>
<dbReference type="PANTHER" id="PTHR32027">
    <property type="entry name" value="CYTOSINE DEAMINASE"/>
    <property type="match status" value="1"/>
</dbReference>
<dbReference type="InterPro" id="IPR052349">
    <property type="entry name" value="Metallo-hydrolase_Enzymes"/>
</dbReference>
<dbReference type="Gene3D" id="2.30.40.10">
    <property type="entry name" value="Urease, subunit C, domain 1"/>
    <property type="match status" value="1"/>
</dbReference>
<dbReference type="InterPro" id="IPR011059">
    <property type="entry name" value="Metal-dep_hydrolase_composite"/>
</dbReference>
<dbReference type="Gene3D" id="3.20.20.140">
    <property type="entry name" value="Metal-dependent hydrolases"/>
    <property type="match status" value="1"/>
</dbReference>
<dbReference type="EMBL" id="CADIJQ010000019">
    <property type="protein sequence ID" value="CAB3744136.1"/>
    <property type="molecule type" value="Genomic_DNA"/>
</dbReference>
<dbReference type="Pfam" id="PF07969">
    <property type="entry name" value="Amidohydro_3"/>
    <property type="match status" value="1"/>
</dbReference>
<dbReference type="CDD" id="cd01293">
    <property type="entry name" value="Bact_CD"/>
    <property type="match status" value="1"/>
</dbReference>
<gene>
    <name evidence="2" type="primary">atzC_2</name>
    <name evidence="2" type="ORF">LMG3441_06097</name>
</gene>
<keyword evidence="2" id="KW-0378">Hydrolase</keyword>
<dbReference type="NCBIfam" id="NF004636">
    <property type="entry name" value="PRK05985.1"/>
    <property type="match status" value="1"/>
</dbReference>
<dbReference type="GO" id="GO:0016814">
    <property type="term" value="F:hydrolase activity, acting on carbon-nitrogen (but not peptide) bonds, in cyclic amidines"/>
    <property type="evidence" value="ECO:0007669"/>
    <property type="project" value="TreeGrafter"/>
</dbReference>
<dbReference type="EC" id="3.5.4.42" evidence="2"/>
<dbReference type="PROSITE" id="PS01137">
    <property type="entry name" value="TATD_1"/>
    <property type="match status" value="1"/>
</dbReference>
<feature type="domain" description="Amidohydrolase 3" evidence="1">
    <location>
        <begin position="75"/>
        <end position="422"/>
    </location>
</feature>
<evidence type="ECO:0000259" key="1">
    <source>
        <dbReference type="Pfam" id="PF07969"/>
    </source>
</evidence>
<accession>A0A6S7AZR1</accession>
<organism evidence="2 3">
    <name type="scientific">Achromobacter kerstersii</name>
    <dbReference type="NCBI Taxonomy" id="1353890"/>
    <lineage>
        <taxon>Bacteria</taxon>
        <taxon>Pseudomonadati</taxon>
        <taxon>Pseudomonadota</taxon>
        <taxon>Betaproteobacteria</taxon>
        <taxon>Burkholderiales</taxon>
        <taxon>Alcaligenaceae</taxon>
        <taxon>Achromobacter</taxon>
    </lineage>
</organism>
<protein>
    <submittedName>
        <fullName evidence="2">N-isopropylammelide isopropyl amidohydrolase</fullName>
        <ecNumber evidence="2">3.5.4.42</ecNumber>
    </submittedName>
</protein>
<dbReference type="InterPro" id="IPR018228">
    <property type="entry name" value="DNase_TatD-rel_CS"/>
</dbReference>
<reference evidence="2 3" key="1">
    <citation type="submission" date="2020-04" db="EMBL/GenBank/DDBJ databases">
        <authorList>
            <person name="De Canck E."/>
        </authorList>
    </citation>
    <scope>NUCLEOTIDE SEQUENCE [LARGE SCALE GENOMIC DNA]</scope>
    <source>
        <strain evidence="2 3">LMG 3441</strain>
    </source>
</reference>
<proteinExistence type="predicted"/>
<evidence type="ECO:0000313" key="3">
    <source>
        <dbReference type="Proteomes" id="UP000494269"/>
    </source>
</evidence>
<keyword evidence="3" id="KW-1185">Reference proteome</keyword>
<dbReference type="InterPro" id="IPR013108">
    <property type="entry name" value="Amidohydro_3"/>
</dbReference>